<dbReference type="Pfam" id="PF25601">
    <property type="entry name" value="AAA_lid_14"/>
    <property type="match status" value="1"/>
</dbReference>
<dbReference type="InterPro" id="IPR035965">
    <property type="entry name" value="PAS-like_dom_sf"/>
</dbReference>
<dbReference type="InterPro" id="IPR003593">
    <property type="entry name" value="AAA+_ATPase"/>
</dbReference>
<evidence type="ECO:0000256" key="1">
    <source>
        <dbReference type="ARBA" id="ARBA00022741"/>
    </source>
</evidence>
<dbReference type="SUPFAM" id="SSF55785">
    <property type="entry name" value="PYP-like sensor domain (PAS domain)"/>
    <property type="match status" value="1"/>
</dbReference>
<dbReference type="Proteomes" id="UP000216052">
    <property type="component" value="Chromosome"/>
</dbReference>
<dbReference type="InterPro" id="IPR058031">
    <property type="entry name" value="AAA_lid_NorR"/>
</dbReference>
<dbReference type="PROSITE" id="PS50045">
    <property type="entry name" value="SIGMA54_INTERACT_4"/>
    <property type="match status" value="1"/>
</dbReference>
<organism evidence="6 7">
    <name type="scientific">Sporomusa acidovorans (strain ATCC 49682 / DSM 3132 / Mol)</name>
    <dbReference type="NCBI Taxonomy" id="1123286"/>
    <lineage>
        <taxon>Bacteria</taxon>
        <taxon>Bacillati</taxon>
        <taxon>Bacillota</taxon>
        <taxon>Negativicutes</taxon>
        <taxon>Selenomonadales</taxon>
        <taxon>Sporomusaceae</taxon>
        <taxon>Sporomusa</taxon>
    </lineage>
</organism>
<reference evidence="6" key="1">
    <citation type="submission" date="2024-05" db="EMBL/GenBank/DDBJ databases">
        <title>Isolation and characterization of Sporomusa carbonis sp. nov., a carboxydotrophic hydrogenogen in the genus of Sporomusa isolated from a charcoal burning pile.</title>
        <authorList>
            <person name="Boeer T."/>
            <person name="Rosenbaum F."/>
            <person name="Eysell L."/>
            <person name="Mueller V."/>
            <person name="Daniel R."/>
            <person name="Poehlein A."/>
        </authorList>
    </citation>
    <scope>NUCLEOTIDE SEQUENCE [LARGE SCALE GENOMIC DNA]</scope>
    <source>
        <strain evidence="6">DSM 3132</strain>
    </source>
</reference>
<dbReference type="InterPro" id="IPR025944">
    <property type="entry name" value="Sigma_54_int_dom_CS"/>
</dbReference>
<proteinExistence type="predicted"/>
<dbReference type="InterPro" id="IPR027417">
    <property type="entry name" value="P-loop_NTPase"/>
</dbReference>
<dbReference type="PANTHER" id="PTHR32071">
    <property type="entry name" value="TRANSCRIPTIONAL REGULATORY PROTEIN"/>
    <property type="match status" value="1"/>
</dbReference>
<dbReference type="InterPro" id="IPR009057">
    <property type="entry name" value="Homeodomain-like_sf"/>
</dbReference>
<dbReference type="SUPFAM" id="SSF52540">
    <property type="entry name" value="P-loop containing nucleoside triphosphate hydrolases"/>
    <property type="match status" value="1"/>
</dbReference>
<keyword evidence="4" id="KW-0804">Transcription</keyword>
<dbReference type="InterPro" id="IPR002197">
    <property type="entry name" value="HTH_Fis"/>
</dbReference>
<evidence type="ECO:0000259" key="5">
    <source>
        <dbReference type="PROSITE" id="PS50045"/>
    </source>
</evidence>
<evidence type="ECO:0000256" key="2">
    <source>
        <dbReference type="ARBA" id="ARBA00022840"/>
    </source>
</evidence>
<keyword evidence="7" id="KW-1185">Reference proteome</keyword>
<dbReference type="PANTHER" id="PTHR32071:SF74">
    <property type="entry name" value="TRANSCRIPTIONAL ACTIVATOR ROCR"/>
    <property type="match status" value="1"/>
</dbReference>
<evidence type="ECO:0000256" key="3">
    <source>
        <dbReference type="ARBA" id="ARBA00023015"/>
    </source>
</evidence>
<dbReference type="PROSITE" id="PS00675">
    <property type="entry name" value="SIGMA54_INTERACT_1"/>
    <property type="match status" value="1"/>
</dbReference>
<gene>
    <name evidence="6" type="primary">rocR_7</name>
    <name evidence="6" type="ORF">SPACI_047970</name>
</gene>
<dbReference type="InterPro" id="IPR002078">
    <property type="entry name" value="Sigma_54_int"/>
</dbReference>
<protein>
    <submittedName>
        <fullName evidence="6">Arginine utilization regulatory protein RocR</fullName>
    </submittedName>
</protein>
<sequence length="465" mass="52558">MKPMADFDTLLYLQTIANHIQDAVYVINKQGDELFFNNKIERFEPSQRQHMLDELRSVFLTGKPSFDKYTKYITVDRREVHMLSTIIPIEKHGEIVAVCSINKNITEMTNLLNKIYKLQEQLHNYCQSSANLQNGTTYTFDCLIGRSPLMSAVINKAKKAACSPAPILLTGETGTGKEIFAQSIHNYGPANSQPFVALNCAAIPETLLESMIFGTTKGAFTGAENKPGLLEQAGRGTLFLDEINSMSLVLQAKMLRILEEKKFRRLGSNQEEPMNCRIISSSNVDCHNLLAENKMREDFFYRVAVVNLHIPPLRERQQDILLLARYFISKFNKAYGKQITRLSTDLEETLQNYSWPGNVRELCHVLENAVNFFDDNEATLTAAYLPDYFHKQSLIPMHTVEAATAQNQTLPQTLEGIERQLIIRALAASKGNITKAALALGIHRQNLQVRLKKLGITKNVQFVVK</sequence>
<accession>A0ABZ3J9B9</accession>
<dbReference type="Gene3D" id="1.10.8.60">
    <property type="match status" value="1"/>
</dbReference>
<keyword evidence="2" id="KW-0067">ATP-binding</keyword>
<keyword evidence="1" id="KW-0547">Nucleotide-binding</keyword>
<dbReference type="PRINTS" id="PR01590">
    <property type="entry name" value="HTHFIS"/>
</dbReference>
<dbReference type="Gene3D" id="1.10.10.60">
    <property type="entry name" value="Homeodomain-like"/>
    <property type="match status" value="1"/>
</dbReference>
<evidence type="ECO:0000256" key="4">
    <source>
        <dbReference type="ARBA" id="ARBA00023163"/>
    </source>
</evidence>
<dbReference type="Pfam" id="PF02954">
    <property type="entry name" value="HTH_8"/>
    <property type="match status" value="1"/>
</dbReference>
<name>A0ABZ3J9B9_SPOA4</name>
<dbReference type="Gene3D" id="3.40.50.300">
    <property type="entry name" value="P-loop containing nucleotide triphosphate hydrolases"/>
    <property type="match status" value="1"/>
</dbReference>
<dbReference type="InterPro" id="IPR025662">
    <property type="entry name" value="Sigma_54_int_dom_ATP-bd_1"/>
</dbReference>
<evidence type="ECO:0000313" key="7">
    <source>
        <dbReference type="Proteomes" id="UP000216052"/>
    </source>
</evidence>
<dbReference type="PROSITE" id="PS00688">
    <property type="entry name" value="SIGMA54_INTERACT_3"/>
    <property type="match status" value="1"/>
</dbReference>
<dbReference type="CDD" id="cd00009">
    <property type="entry name" value="AAA"/>
    <property type="match status" value="1"/>
</dbReference>
<dbReference type="RefSeq" id="WP_093793222.1">
    <property type="nucleotide sequence ID" value="NZ_CP155571.1"/>
</dbReference>
<dbReference type="SUPFAM" id="SSF46689">
    <property type="entry name" value="Homeodomain-like"/>
    <property type="match status" value="1"/>
</dbReference>
<feature type="domain" description="Sigma-54 factor interaction" evidence="5">
    <location>
        <begin position="143"/>
        <end position="371"/>
    </location>
</feature>
<dbReference type="EMBL" id="CP155571">
    <property type="protein sequence ID" value="XFO74686.1"/>
    <property type="molecule type" value="Genomic_DNA"/>
</dbReference>
<keyword evidence="3" id="KW-0805">Transcription regulation</keyword>
<dbReference type="Pfam" id="PF00158">
    <property type="entry name" value="Sigma54_activat"/>
    <property type="match status" value="1"/>
</dbReference>
<evidence type="ECO:0000313" key="6">
    <source>
        <dbReference type="EMBL" id="XFO74686.1"/>
    </source>
</evidence>
<dbReference type="SMART" id="SM00382">
    <property type="entry name" value="AAA"/>
    <property type="match status" value="1"/>
</dbReference>